<dbReference type="Gene3D" id="1.20.120.440">
    <property type="entry name" value="YppE-like"/>
    <property type="match status" value="1"/>
</dbReference>
<keyword evidence="2" id="KW-1185">Reference proteome</keyword>
<dbReference type="AlphaFoldDB" id="A0A1H0NIV2"/>
<dbReference type="STRING" id="240303.SAMN05421677_10994"/>
<reference evidence="2" key="1">
    <citation type="submission" date="2016-10" db="EMBL/GenBank/DDBJ databases">
        <authorList>
            <person name="Varghese N."/>
            <person name="Submissions S."/>
        </authorList>
    </citation>
    <scope>NUCLEOTIDE SEQUENCE [LARGE SCALE GENOMIC DNA]</scope>
    <source>
        <strain evidence="2">CGMCC 1.3703</strain>
    </source>
</reference>
<sequence length="127" mass="15460">MWEVMNLKANTNKLKRLIDERHQRFLNTEGPVEKKSYDFFNQVKKETDPMFRLTNEWVKEAEAFVKDRKTNVHPNQVKSTHENIEMIILHSYYLDVHRKRFKELYQSSHYVLDMVLDDIERNEKSSQ</sequence>
<organism evidence="1 2">
    <name type="scientific">Halobacillus aidingensis</name>
    <dbReference type="NCBI Taxonomy" id="240303"/>
    <lineage>
        <taxon>Bacteria</taxon>
        <taxon>Bacillati</taxon>
        <taxon>Bacillota</taxon>
        <taxon>Bacilli</taxon>
        <taxon>Bacillales</taxon>
        <taxon>Bacillaceae</taxon>
        <taxon>Halobacillus</taxon>
    </lineage>
</organism>
<evidence type="ECO:0008006" key="3">
    <source>
        <dbReference type="Google" id="ProtNLM"/>
    </source>
</evidence>
<dbReference type="Proteomes" id="UP000198860">
    <property type="component" value="Unassembled WGS sequence"/>
</dbReference>
<evidence type="ECO:0000313" key="1">
    <source>
        <dbReference type="EMBL" id="SDO92624.1"/>
    </source>
</evidence>
<dbReference type="EMBL" id="FNIZ01000009">
    <property type="protein sequence ID" value="SDO92624.1"/>
    <property type="molecule type" value="Genomic_DNA"/>
</dbReference>
<name>A0A1H0NIV2_HALAD</name>
<dbReference type="Pfam" id="PF08807">
    <property type="entry name" value="DUF1798"/>
    <property type="match status" value="1"/>
</dbReference>
<dbReference type="InterPro" id="IPR014913">
    <property type="entry name" value="YppE-like"/>
</dbReference>
<gene>
    <name evidence="1" type="ORF">SAMN05421677_10994</name>
</gene>
<evidence type="ECO:0000313" key="2">
    <source>
        <dbReference type="Proteomes" id="UP000198860"/>
    </source>
</evidence>
<protein>
    <recommendedName>
        <fullName evidence="3">DUF1798 family protein</fullName>
    </recommendedName>
</protein>
<proteinExistence type="predicted"/>
<dbReference type="InterPro" id="IPR023351">
    <property type="entry name" value="YppE-like_sf"/>
</dbReference>
<dbReference type="SUPFAM" id="SSF140415">
    <property type="entry name" value="YppE-like"/>
    <property type="match status" value="1"/>
</dbReference>
<accession>A0A1H0NIV2</accession>